<dbReference type="STRING" id="928856.SAMN04488049_104317"/>
<dbReference type="SUPFAM" id="SSF54909">
    <property type="entry name" value="Dimeric alpha+beta barrel"/>
    <property type="match status" value="1"/>
</dbReference>
<reference evidence="1 2" key="1">
    <citation type="submission" date="2015-09" db="EMBL/GenBank/DDBJ databases">
        <authorList>
            <consortium name="Swine Surveillance"/>
        </authorList>
    </citation>
    <scope>NUCLEOTIDE SEQUENCE [LARGE SCALE GENOMIC DNA]</scope>
    <source>
        <strain evidence="1 2">CECT 7557</strain>
    </source>
</reference>
<dbReference type="RefSeq" id="WP_207382664.1">
    <property type="nucleotide sequence ID" value="NZ_CYSD01000039.1"/>
</dbReference>
<keyword evidence="2" id="KW-1185">Reference proteome</keyword>
<dbReference type="Proteomes" id="UP000052022">
    <property type="component" value="Unassembled WGS sequence"/>
</dbReference>
<evidence type="ECO:0000313" key="1">
    <source>
        <dbReference type="EMBL" id="CUH80666.1"/>
    </source>
</evidence>
<accession>A0A0P1GFQ2</accession>
<dbReference type="InterPro" id="IPR011008">
    <property type="entry name" value="Dimeric_a/b-barrel"/>
</dbReference>
<organism evidence="1 2">
    <name type="scientific">Tritonibacter multivorans</name>
    <dbReference type="NCBI Taxonomy" id="928856"/>
    <lineage>
        <taxon>Bacteria</taxon>
        <taxon>Pseudomonadati</taxon>
        <taxon>Pseudomonadota</taxon>
        <taxon>Alphaproteobacteria</taxon>
        <taxon>Rhodobacterales</taxon>
        <taxon>Paracoccaceae</taxon>
        <taxon>Tritonibacter</taxon>
    </lineage>
</organism>
<dbReference type="AlphaFoldDB" id="A0A0P1GFQ2"/>
<dbReference type="Gene3D" id="3.30.70.1060">
    <property type="entry name" value="Dimeric alpha+beta barrel"/>
    <property type="match status" value="1"/>
</dbReference>
<dbReference type="EMBL" id="CYSD01000039">
    <property type="protein sequence ID" value="CUH80666.1"/>
    <property type="molecule type" value="Genomic_DNA"/>
</dbReference>
<sequence>MTLKRWTVTFTDAPDMRVIRADRARREAHITFVRAHEALDIGGPLAMRPMQDFPGAIWTVTAETREDVQRIIHSDPYYVPRLRHYQITEMRGTASVMDLFS</sequence>
<gene>
    <name evidence="1" type="ORF">TRM7557_03034</name>
</gene>
<evidence type="ECO:0000313" key="2">
    <source>
        <dbReference type="Proteomes" id="UP000052022"/>
    </source>
</evidence>
<proteinExistence type="predicted"/>
<name>A0A0P1GFQ2_9RHOB</name>
<protein>
    <submittedName>
        <fullName evidence="1">YciI-like protein</fullName>
    </submittedName>
</protein>